<dbReference type="SUPFAM" id="SSF51735">
    <property type="entry name" value="NAD(P)-binding Rossmann-fold domains"/>
    <property type="match status" value="1"/>
</dbReference>
<name>A0A0A2VMK3_BEABA</name>
<dbReference type="GO" id="GO:0016491">
    <property type="term" value="F:oxidoreductase activity"/>
    <property type="evidence" value="ECO:0007669"/>
    <property type="project" value="InterPro"/>
</dbReference>
<evidence type="ECO:0000313" key="3">
    <source>
        <dbReference type="Proteomes" id="UP000030106"/>
    </source>
</evidence>
<dbReference type="EMBL" id="ANFO01000501">
    <property type="protein sequence ID" value="KGQ09116.1"/>
    <property type="molecule type" value="Genomic_DNA"/>
</dbReference>
<dbReference type="HOGENOM" id="CLU_2157918_0_0_1"/>
<organism evidence="2 3">
    <name type="scientific">Beauveria bassiana D1-5</name>
    <dbReference type="NCBI Taxonomy" id="1245745"/>
    <lineage>
        <taxon>Eukaryota</taxon>
        <taxon>Fungi</taxon>
        <taxon>Dikarya</taxon>
        <taxon>Ascomycota</taxon>
        <taxon>Pezizomycotina</taxon>
        <taxon>Sordariomycetes</taxon>
        <taxon>Hypocreomycetidae</taxon>
        <taxon>Hypocreales</taxon>
        <taxon>Cordycipitaceae</taxon>
        <taxon>Beauveria</taxon>
    </lineage>
</organism>
<reference evidence="2 3" key="1">
    <citation type="submission" date="2012-10" db="EMBL/GenBank/DDBJ databases">
        <title>Genome sequencing and analysis of entomopathogenic fungi Beauveria bassiana D1-5.</title>
        <authorList>
            <person name="Li Q."/>
            <person name="Wang L."/>
            <person name="Zhang Z."/>
            <person name="Wang Q."/>
            <person name="Ren J."/>
            <person name="Wang M."/>
            <person name="Xu W."/>
            <person name="Wang J."/>
            <person name="Lu Y."/>
            <person name="Du Q."/>
            <person name="Sun Z."/>
        </authorList>
    </citation>
    <scope>NUCLEOTIDE SEQUENCE [LARGE SCALE GENOMIC DNA]</scope>
    <source>
        <strain evidence="2 3">D1-5</strain>
    </source>
</reference>
<comment type="caution">
    <text evidence="2">The sequence shown here is derived from an EMBL/GenBank/DDBJ whole genome shotgun (WGS) entry which is preliminary data.</text>
</comment>
<evidence type="ECO:0000259" key="1">
    <source>
        <dbReference type="Pfam" id="PF03446"/>
    </source>
</evidence>
<proteinExistence type="predicted"/>
<protein>
    <recommendedName>
        <fullName evidence="1">6-phosphogluconate dehydrogenase NADP-binding domain-containing protein</fullName>
    </recommendedName>
</protein>
<evidence type="ECO:0000313" key="2">
    <source>
        <dbReference type="EMBL" id="KGQ09116.1"/>
    </source>
</evidence>
<dbReference type="AlphaFoldDB" id="A0A0A2VMK3"/>
<sequence length="111" mass="12013">MRLAAAQMLRGVVQRRGFATTARRLDSYAFIGLGQMGYQMAKNLQSKLQPSDKVSLYDINSDAMKRLQAEMKAASTGAAVELAASALDASKEAVRLLRLPNPGPSHKISPH</sequence>
<accession>A0A0A2VMK3</accession>
<feature type="domain" description="6-phosphogluconate dehydrogenase NADP-binding" evidence="1">
    <location>
        <begin position="28"/>
        <end position="85"/>
    </location>
</feature>
<gene>
    <name evidence="2" type="ORF">BBAD15_g5559</name>
</gene>
<dbReference type="PROSITE" id="PS00895">
    <property type="entry name" value="3_HYDROXYISOBUT_DH"/>
    <property type="match status" value="1"/>
</dbReference>
<dbReference type="STRING" id="1245745.A0A0A2VMK3"/>
<dbReference type="Gene3D" id="3.40.50.720">
    <property type="entry name" value="NAD(P)-binding Rossmann-like Domain"/>
    <property type="match status" value="1"/>
</dbReference>
<dbReference type="OrthoDB" id="21615at2759"/>
<dbReference type="Proteomes" id="UP000030106">
    <property type="component" value="Unassembled WGS sequence"/>
</dbReference>
<dbReference type="InterPro" id="IPR006115">
    <property type="entry name" value="6PGDH_NADP-bd"/>
</dbReference>
<dbReference type="Pfam" id="PF03446">
    <property type="entry name" value="NAD_binding_2"/>
    <property type="match status" value="1"/>
</dbReference>
<dbReference type="InterPro" id="IPR002204">
    <property type="entry name" value="3-OH-isobutyrate_DH-rel_CS"/>
</dbReference>
<dbReference type="GO" id="GO:0050661">
    <property type="term" value="F:NADP binding"/>
    <property type="evidence" value="ECO:0007669"/>
    <property type="project" value="InterPro"/>
</dbReference>
<dbReference type="InterPro" id="IPR036291">
    <property type="entry name" value="NAD(P)-bd_dom_sf"/>
</dbReference>